<keyword evidence="6 11" id="KW-1133">Transmembrane helix</keyword>
<name>A0AA36CRM9_9BILA</name>
<evidence type="ECO:0000256" key="10">
    <source>
        <dbReference type="SAM" id="MobiDB-lite"/>
    </source>
</evidence>
<dbReference type="Proteomes" id="UP001177023">
    <property type="component" value="Unassembled WGS sequence"/>
</dbReference>
<keyword evidence="5 11" id="KW-0812">Transmembrane</keyword>
<evidence type="ECO:0000256" key="5">
    <source>
        <dbReference type="ARBA" id="ARBA00022692"/>
    </source>
</evidence>
<evidence type="ECO:0000256" key="8">
    <source>
        <dbReference type="ARBA" id="ARBA00023128"/>
    </source>
</evidence>
<dbReference type="GO" id="GO:0005794">
    <property type="term" value="C:Golgi apparatus"/>
    <property type="evidence" value="ECO:0007669"/>
    <property type="project" value="UniProtKB-SubCell"/>
</dbReference>
<evidence type="ECO:0000256" key="9">
    <source>
        <dbReference type="ARBA" id="ARBA00023136"/>
    </source>
</evidence>
<organism evidence="12 13">
    <name type="scientific">Mesorhabditis spiculigera</name>
    <dbReference type="NCBI Taxonomy" id="96644"/>
    <lineage>
        <taxon>Eukaryota</taxon>
        <taxon>Metazoa</taxon>
        <taxon>Ecdysozoa</taxon>
        <taxon>Nematoda</taxon>
        <taxon>Chromadorea</taxon>
        <taxon>Rhabditida</taxon>
        <taxon>Rhabditina</taxon>
        <taxon>Rhabditomorpha</taxon>
        <taxon>Rhabditoidea</taxon>
        <taxon>Rhabditidae</taxon>
        <taxon>Mesorhabditinae</taxon>
        <taxon>Mesorhabditis</taxon>
    </lineage>
</organism>
<dbReference type="GO" id="GO:0016020">
    <property type="term" value="C:membrane"/>
    <property type="evidence" value="ECO:0007669"/>
    <property type="project" value="UniProtKB-SubCell"/>
</dbReference>
<keyword evidence="13" id="KW-1185">Reference proteome</keyword>
<protein>
    <submittedName>
        <fullName evidence="12">Uncharacterized protein</fullName>
    </submittedName>
</protein>
<dbReference type="Pfam" id="PF07406">
    <property type="entry name" value="NICE-3"/>
    <property type="match status" value="1"/>
</dbReference>
<sequence length="296" mass="33435">MSSGAPLDEQPLKPTRQHSLIFDGASLLLTVAIFLTLLILFTLFVQRQVSRSRINNSRKVPEVRIKALASGKQCQRITQGLDQVEKLRLSYLPKLTDCLAIQTHVRKPYLNRMIALDEITIAIDDTMVHLNPAYGRAPGETTYQYLQRLRKDHLPALPVTLIQKIAFLHEAARHRPAKFQTPQLMELRSNIAQFIRIVNQSREQLAPTTPEKTSKNPLSQWRVIGGGSAKRPRRTPFGGSDGGRFLVQQGYVQTNRSPLVEEEISLLPMGCSSSTENTPKKHQRRQSDSLTRSKEV</sequence>
<dbReference type="EMBL" id="CATQJA010002615">
    <property type="protein sequence ID" value="CAJ0573201.1"/>
    <property type="molecule type" value="Genomic_DNA"/>
</dbReference>
<keyword evidence="9 11" id="KW-0472">Membrane</keyword>
<evidence type="ECO:0000256" key="3">
    <source>
        <dbReference type="ARBA" id="ARBA00004173"/>
    </source>
</evidence>
<dbReference type="GO" id="GO:0005739">
    <property type="term" value="C:mitochondrion"/>
    <property type="evidence" value="ECO:0007669"/>
    <property type="project" value="UniProtKB-SubCell"/>
</dbReference>
<feature type="region of interest" description="Disordered" evidence="10">
    <location>
        <begin position="267"/>
        <end position="296"/>
    </location>
</feature>
<evidence type="ECO:0000256" key="1">
    <source>
        <dbReference type="ARBA" id="ARBA00002620"/>
    </source>
</evidence>
<feature type="region of interest" description="Disordered" evidence="10">
    <location>
        <begin position="203"/>
        <end position="242"/>
    </location>
</feature>
<evidence type="ECO:0000313" key="13">
    <source>
        <dbReference type="Proteomes" id="UP001177023"/>
    </source>
</evidence>
<evidence type="ECO:0000256" key="4">
    <source>
        <dbReference type="ARBA" id="ARBA00004555"/>
    </source>
</evidence>
<feature type="compositionally biased region" description="Basic and acidic residues" evidence="10">
    <location>
        <begin position="285"/>
        <end position="296"/>
    </location>
</feature>
<keyword evidence="8" id="KW-0496">Mitochondrion</keyword>
<comment type="subcellular location">
    <subcellularLocation>
        <location evidence="4">Golgi apparatus</location>
    </subcellularLocation>
    <subcellularLocation>
        <location evidence="2">Membrane</location>
        <topology evidence="2">Single-pass membrane protein</topology>
    </subcellularLocation>
    <subcellularLocation>
        <location evidence="3">Mitochondrion</location>
    </subcellularLocation>
</comment>
<evidence type="ECO:0000313" key="12">
    <source>
        <dbReference type="EMBL" id="CAJ0573201.1"/>
    </source>
</evidence>
<dbReference type="AlphaFoldDB" id="A0AA36CRM9"/>
<gene>
    <name evidence="12" type="ORF">MSPICULIGERA_LOCUS11569</name>
</gene>
<evidence type="ECO:0000256" key="2">
    <source>
        <dbReference type="ARBA" id="ARBA00004167"/>
    </source>
</evidence>
<comment type="function">
    <text evidence="1">General regulator of phagocytosis. Required to uptake Gram negative bacterium by macrophages.</text>
</comment>
<feature type="non-terminal residue" evidence="12">
    <location>
        <position position="296"/>
    </location>
</feature>
<dbReference type="PANTHER" id="PTHR21425">
    <property type="entry name" value="NICE-3"/>
    <property type="match status" value="1"/>
</dbReference>
<feature type="compositionally biased region" description="Polar residues" evidence="10">
    <location>
        <begin position="203"/>
        <end position="219"/>
    </location>
</feature>
<proteinExistence type="predicted"/>
<dbReference type="PANTHER" id="PTHR21425:SF2">
    <property type="entry name" value="PROTEIN C1ORF43"/>
    <property type="match status" value="1"/>
</dbReference>
<reference evidence="12" key="1">
    <citation type="submission" date="2023-06" db="EMBL/GenBank/DDBJ databases">
        <authorList>
            <person name="Delattre M."/>
        </authorList>
    </citation>
    <scope>NUCLEOTIDE SEQUENCE</scope>
    <source>
        <strain evidence="12">AF72</strain>
    </source>
</reference>
<evidence type="ECO:0000256" key="6">
    <source>
        <dbReference type="ARBA" id="ARBA00022989"/>
    </source>
</evidence>
<dbReference type="InterPro" id="IPR010876">
    <property type="entry name" value="C1orf43"/>
</dbReference>
<evidence type="ECO:0000256" key="7">
    <source>
        <dbReference type="ARBA" id="ARBA00023034"/>
    </source>
</evidence>
<feature type="transmembrane region" description="Helical" evidence="11">
    <location>
        <begin position="20"/>
        <end position="45"/>
    </location>
</feature>
<evidence type="ECO:0000256" key="11">
    <source>
        <dbReference type="SAM" id="Phobius"/>
    </source>
</evidence>
<comment type="caution">
    <text evidence="12">The sequence shown here is derived from an EMBL/GenBank/DDBJ whole genome shotgun (WGS) entry which is preliminary data.</text>
</comment>
<keyword evidence="7" id="KW-0333">Golgi apparatus</keyword>
<accession>A0AA36CRM9</accession>